<dbReference type="AlphaFoldDB" id="A0A975TY94"/>
<reference evidence="1 2" key="1">
    <citation type="submission" date="2021-07" db="EMBL/GenBank/DDBJ databases">
        <title>Karlodiniumbacter phycospheric gen. nov., sp. nov., a phycosphere bacterium isolated from karlodinium veneficum.</title>
        <authorList>
            <person name="Peng Y."/>
            <person name="Jiang L."/>
            <person name="Lee J."/>
        </authorList>
    </citation>
    <scope>NUCLEOTIDE SEQUENCE</scope>
    <source>
        <strain evidence="1 2">N5</strain>
    </source>
</reference>
<proteinExistence type="predicted"/>
<accession>A0A975TY94</accession>
<dbReference type="Proteomes" id="UP000693972">
    <property type="component" value="Unassembled WGS sequence"/>
</dbReference>
<evidence type="ECO:0000313" key="1">
    <source>
        <dbReference type="EMBL" id="QXL89772.1"/>
    </source>
</evidence>
<gene>
    <name evidence="1" type="ORF">KUL25_09830</name>
</gene>
<dbReference type="EMBL" id="JAIMBW010000001">
    <property type="protein sequence ID" value="MBY4893062.1"/>
    <property type="molecule type" value="Genomic_DNA"/>
</dbReference>
<sequence length="474" mass="50136">MAHSDEEEDLIAGHGVVLRAKNGDVIRYDPSGLVLRLADRVVEDLALRLPDRVAAPVAASSADAPDLPDGIDAWNARADGDWVTFTARLKGDQGVRGFRAHVEGGDIIAETNGPVLGLLGVGGARAALATRVPARYPHHIVAPADDIGAVGHAGIEVAKACDRLEHLREMTVDALVAQTVLDWRMADFRPLPLFFTRVETDASVTAADLACGKAVENLLVAARNLRASAELMGKKSKVLAVTLDFALEDHSESASAYRDGMLATMEAISEGLWALGFDRPLFVARFESALPDVAPGPALEGQWELSWSHGDHRLLHSAPAYMFALDAYDRPTDAARQQQAEMTASAIAEAATWKCPTLHLAEVEGTTLRVAARADGALVLDEADPLGAGDGAGFALAGCENGSEIKGIRIAGDDPQTLLIDLSKAPEGTNLRLCYATNSPGALRDAWQLDSATGVTLHRWALPASLPITGGRNA</sequence>
<name>A0A975TY94_9RHOB</name>
<keyword evidence="2" id="KW-1185">Reference proteome</keyword>
<dbReference type="RefSeq" id="WP_257892795.1">
    <property type="nucleotide sequence ID" value="NZ_JAIMBW010000001.1"/>
</dbReference>
<organism evidence="1">
    <name type="scientific">Gymnodinialimonas phycosphaerae</name>
    <dbReference type="NCBI Taxonomy" id="2841589"/>
    <lineage>
        <taxon>Bacteria</taxon>
        <taxon>Pseudomonadati</taxon>
        <taxon>Pseudomonadota</taxon>
        <taxon>Alphaproteobacteria</taxon>
        <taxon>Rhodobacterales</taxon>
        <taxon>Paracoccaceae</taxon>
        <taxon>Gymnodinialimonas</taxon>
    </lineage>
</organism>
<protein>
    <submittedName>
        <fullName evidence="1">Uncharacterized protein</fullName>
    </submittedName>
</protein>
<dbReference type="EMBL" id="CP078073">
    <property type="protein sequence ID" value="QXL89772.1"/>
    <property type="molecule type" value="Genomic_DNA"/>
</dbReference>
<evidence type="ECO:0000313" key="2">
    <source>
        <dbReference type="Proteomes" id="UP000693972"/>
    </source>
</evidence>